<dbReference type="OrthoDB" id="261426at2759"/>
<reference evidence="3 4" key="1">
    <citation type="submission" date="2017-12" db="EMBL/GenBank/DDBJ databases">
        <title>Sequencing, de novo assembly and annotation of complete genome of a new Thraustochytrid species, strain FCC1311.</title>
        <authorList>
            <person name="Sedici K."/>
            <person name="Godart F."/>
            <person name="Aiese Cigliano R."/>
            <person name="Sanseverino W."/>
            <person name="Barakat M."/>
            <person name="Ortet P."/>
            <person name="Marechal E."/>
            <person name="Cagnac O."/>
            <person name="Amato A."/>
        </authorList>
    </citation>
    <scope>NUCLEOTIDE SEQUENCE [LARGE SCALE GENOMIC DNA]</scope>
</reference>
<keyword evidence="1" id="KW-0175">Coiled coil</keyword>
<comment type="caution">
    <text evidence="3">The sequence shown here is derived from an EMBL/GenBank/DDBJ whole genome shotgun (WGS) entry which is preliminary data.</text>
</comment>
<dbReference type="Proteomes" id="UP000241890">
    <property type="component" value="Unassembled WGS sequence"/>
</dbReference>
<dbReference type="InParanoid" id="A0A2R5G3P7"/>
<evidence type="ECO:0000256" key="2">
    <source>
        <dbReference type="SAM" id="MobiDB-lite"/>
    </source>
</evidence>
<feature type="region of interest" description="Disordered" evidence="2">
    <location>
        <begin position="377"/>
        <end position="400"/>
    </location>
</feature>
<evidence type="ECO:0000313" key="4">
    <source>
        <dbReference type="Proteomes" id="UP000241890"/>
    </source>
</evidence>
<feature type="compositionally biased region" description="Basic and acidic residues" evidence="2">
    <location>
        <begin position="37"/>
        <end position="57"/>
    </location>
</feature>
<protein>
    <submittedName>
        <fullName evidence="3">Translin-associated factor X-interacting protein 1</fullName>
    </submittedName>
</protein>
<feature type="compositionally biased region" description="Basic and acidic residues" evidence="2">
    <location>
        <begin position="819"/>
        <end position="845"/>
    </location>
</feature>
<evidence type="ECO:0000256" key="1">
    <source>
        <dbReference type="SAM" id="Coils"/>
    </source>
</evidence>
<dbReference type="EMBL" id="BEYU01000005">
    <property type="protein sequence ID" value="GBG24378.1"/>
    <property type="molecule type" value="Genomic_DNA"/>
</dbReference>
<dbReference type="AlphaFoldDB" id="A0A2R5G3P7"/>
<sequence length="885" mass="100757">MGGRDPVTAGRSSDQEEADAAPAEEREMKRIMAKALRGQEDGRGSESAEQSPRTREKVRPHHRRFRSDSLQAQVRVLEAKHKSIWHEETLTRQRELEEKITGEPPGVDLDLAGRSDTERLRRPSTLITTDTNGKSKPVVDPAYALSCVEAVEEMAKARHMTPIVGDVLRNACKAIREGLNGGETTGVKQSRNFYCIETGVLKREIEALREQCKRKQARVGTMKHEYVDLVQQFAAVEDDLEKILEEYHAIEASREKGKGVVEIIQAQVDEEVRKQEQFAVAIEEQTKAVYRISQLLYEATNRRRDLRVDLRRATKKFETYREEMELNKGTVAKEEFEAVCQEILEVKDQIAVREASMQMRQAAYMEVVHGIQDHNEELRRERTEHQSKVEKEKELERSLTPRPRLEEALPLCKNIVMDEGKLLTTPSPSQGPAVVPGNDRNQLLRPTKEAVLEIAKEIERLGLDGPKLLQAHEELRTLQKELRDARSQLKVAESYVSMELTLANRKFLTMSGRVRASISTSADNVAELEWYEREMYFEHNKRGELLLHALGRGSKVPHFLKHEGTVPIRMMPRGELRDLIHEVWNFKLVKEKSSAVGSSYISLADAFNHVLKNRYGLQSVVTRWAYNVLYSLEQMKWDPDLELFRLALIRSIPEGAYIDQQVMLTSLRSFLQKLSSLDMGGSLGEVSKATLFASLGSMFPQKKDAFMDELEECVNAEQPMPLVFIDLLLEAQGENGQASNTDTFVAVIKRQHLEEIRDFYVALVEGLQVASLKYDQMGNCKVNDLTQLLQKIDETIHDSQLEHFLWNAFPDRIHSHEDAQHVRRTGKFKESAKREDGKANVKGEASESSADPEMFAIDQFLDTICRGVVKPSSNFAIDPEPVIHT</sequence>
<gene>
    <name evidence="3" type="ORF">FCC1311_005962</name>
</gene>
<feature type="region of interest" description="Disordered" evidence="2">
    <location>
        <begin position="1"/>
        <end position="67"/>
    </location>
</feature>
<organism evidence="3 4">
    <name type="scientific">Hondaea fermentalgiana</name>
    <dbReference type="NCBI Taxonomy" id="2315210"/>
    <lineage>
        <taxon>Eukaryota</taxon>
        <taxon>Sar</taxon>
        <taxon>Stramenopiles</taxon>
        <taxon>Bigyra</taxon>
        <taxon>Labyrinthulomycetes</taxon>
        <taxon>Thraustochytrida</taxon>
        <taxon>Thraustochytriidae</taxon>
        <taxon>Hondaea</taxon>
    </lineage>
</organism>
<name>A0A2R5G3P7_9STRA</name>
<evidence type="ECO:0000313" key="3">
    <source>
        <dbReference type="EMBL" id="GBG24378.1"/>
    </source>
</evidence>
<feature type="coiled-coil region" evidence="1">
    <location>
        <begin position="198"/>
        <end position="246"/>
    </location>
</feature>
<accession>A0A2R5G3P7</accession>
<keyword evidence="4" id="KW-1185">Reference proteome</keyword>
<feature type="region of interest" description="Disordered" evidence="2">
    <location>
        <begin position="819"/>
        <end position="850"/>
    </location>
</feature>
<proteinExistence type="predicted"/>
<feature type="coiled-coil region" evidence="1">
    <location>
        <begin position="468"/>
        <end position="495"/>
    </location>
</feature>